<proteinExistence type="inferred from homology"/>
<dbReference type="GO" id="GO:0005524">
    <property type="term" value="F:ATP binding"/>
    <property type="evidence" value="ECO:0007669"/>
    <property type="project" value="UniProtKB-KW"/>
</dbReference>
<evidence type="ECO:0000256" key="8">
    <source>
        <dbReference type="ARBA" id="ARBA00022741"/>
    </source>
</evidence>
<reference evidence="23 24" key="2">
    <citation type="submission" date="2019-11" db="EMBL/GenBank/DDBJ databases">
        <title>A de novo genome assembly of a pear dwarfing rootstock.</title>
        <authorList>
            <person name="Wang F."/>
            <person name="Wang J."/>
            <person name="Li S."/>
            <person name="Zhang Y."/>
            <person name="Fang M."/>
            <person name="Ma L."/>
            <person name="Zhao Y."/>
            <person name="Jiang S."/>
        </authorList>
    </citation>
    <scope>NUCLEOTIDE SEQUENCE [LARGE SCALE GENOMIC DNA]</scope>
    <source>
        <strain evidence="23">S2</strain>
        <tissue evidence="23">Leaf</tissue>
    </source>
</reference>
<keyword evidence="10" id="KW-0862">Zinc</keyword>
<keyword evidence="11" id="KW-0067">ATP-binding</keyword>
<feature type="domain" description="ABC transmembrane type-1" evidence="22">
    <location>
        <begin position="1604"/>
        <end position="1890"/>
    </location>
</feature>
<feature type="region of interest" description="Disordered" evidence="18">
    <location>
        <begin position="1508"/>
        <end position="1528"/>
    </location>
</feature>
<dbReference type="CDD" id="cd18577">
    <property type="entry name" value="ABC_6TM_Pgp_ABCB1_D1_like"/>
    <property type="match status" value="1"/>
</dbReference>
<evidence type="ECO:0000256" key="4">
    <source>
        <dbReference type="ARBA" id="ARBA00022448"/>
    </source>
</evidence>
<dbReference type="CDD" id="cd18578">
    <property type="entry name" value="ABC_6TM_Pgp_ABCB1_D2_like"/>
    <property type="match status" value="1"/>
</dbReference>
<dbReference type="InterPro" id="IPR007021">
    <property type="entry name" value="DUF659"/>
</dbReference>
<dbReference type="PROSITE" id="PS50893">
    <property type="entry name" value="ABC_TRANSPORTER_2"/>
    <property type="match status" value="2"/>
</dbReference>
<dbReference type="Pfam" id="PF00664">
    <property type="entry name" value="ABC_membrane"/>
    <property type="match status" value="2"/>
</dbReference>
<evidence type="ECO:0000256" key="1">
    <source>
        <dbReference type="ARBA" id="ARBA00004123"/>
    </source>
</evidence>
<dbReference type="InterPro" id="IPR003439">
    <property type="entry name" value="ABC_transporter-like_ATP-bd"/>
</dbReference>
<keyword evidence="13" id="KW-0238">DNA-binding</keyword>
<dbReference type="GO" id="GO:0005743">
    <property type="term" value="C:mitochondrial inner membrane"/>
    <property type="evidence" value="ECO:0007669"/>
    <property type="project" value="TreeGrafter"/>
</dbReference>
<dbReference type="InterPro" id="IPR003593">
    <property type="entry name" value="AAA+_ATPase"/>
</dbReference>
<feature type="region of interest" description="Disordered" evidence="18">
    <location>
        <begin position="867"/>
        <end position="917"/>
    </location>
</feature>
<feature type="transmembrane region" description="Helical" evidence="19">
    <location>
        <begin position="1644"/>
        <end position="1662"/>
    </location>
</feature>
<dbReference type="InterPro" id="IPR003656">
    <property type="entry name" value="Znf_BED"/>
</dbReference>
<evidence type="ECO:0000256" key="12">
    <source>
        <dbReference type="ARBA" id="ARBA00022989"/>
    </source>
</evidence>
<dbReference type="SMART" id="SM00382">
    <property type="entry name" value="AAA"/>
    <property type="match status" value="2"/>
</dbReference>
<dbReference type="GO" id="GO:0008270">
    <property type="term" value="F:zinc ion binding"/>
    <property type="evidence" value="ECO:0007669"/>
    <property type="project" value="UniProtKB-KW"/>
</dbReference>
<feature type="transmembrane region" description="Helical" evidence="19">
    <location>
        <begin position="1060"/>
        <end position="1079"/>
    </location>
</feature>
<feature type="transmembrane region" description="Helical" evidence="19">
    <location>
        <begin position="1825"/>
        <end position="1844"/>
    </location>
</feature>
<evidence type="ECO:0000256" key="5">
    <source>
        <dbReference type="ARBA" id="ARBA00022692"/>
    </source>
</evidence>
<dbReference type="EMBL" id="SMOL01000083">
    <property type="protein sequence ID" value="KAB2634220.1"/>
    <property type="molecule type" value="Genomic_DNA"/>
</dbReference>
<sequence>MRSSGLVDPGWDHGVAQDERKKKVKCNYCGKIVSGGIYRLKQHLARVSGEVTYCDKAPDDVYLSMKTNMEGSRSHKKPRLSDDIGQAYLNFQSNDEEDVHVGYRSKGKQLVGERNLAMKLTPLRSLGYVDPGWEHGVAQDEKKKKVKCNYCEKIVSGGINRFKQHLARIPGEVAPCKHAPDDVYVKIKENMKWHRTGRRQRQPDSKDTSNFDPLSDNEDQDDDQMEAVLPHMSQESLIDGDRRLGQNLRNTFLSLPPSTGSEPLFKRSRLDSLFLTAPKSFPPQSYKQARVRTMSNKIPHKEVISGICKFFYHAGVPLQAADSLYFHKMLELVGQYGQGMVAPPSQIISGRFLQEEIATIRNYLAEYKASWATTGCSIMADSWRDTEGRILINLLASGPNGVYFVSSVDATEIVEDALNLFMLLDKVVEEMGEENVVQVITPNTPSYKAAGKMLEEKRKNLFWTPCATSCIDQTLEDFLRIRCVAECMEKGQKVTKLIYNQVWLLNFMKSDFTQGKELLRSSITRFASSFATLQSLLDHKTGLKRMFQSHKWISSQCSKSFEGKEVENIVSNAAFWKKLQFVRNSVDPIMQILQKVENGDRLSMSSIYNDMYRAKIAIKTIHVRKYEPFWSVIESHWNTLFYHPVYVAAYYLNPSYRYRPDFMAHTEVMRGLNECIVRLEPDHSNRISASMQISDYNSAKADFGTELAISTRTELDPAAWWQQHGISCLELQRIAVRILSQTCSSFGCEHNWSIYDQLYCLRSNRLAQKRLNDLIYVHYNLRLREQKLRRRPENSTSLDNVLLERLLDDWIVDAAENDLLENEEVLYNEIEQVDEYENDLVDYECGIANGETRNGSIELVTADADVNPANAGVATEDDDEEEEGAEVKERDVAASNGDSTVEDSENNAQDTSKSKEDGTKTVPYYKLFSFADSLDYMLMSVGVTSAIGNGLCLPLMSVIIGDMINSFGGTGNTKDVVGAVSKVALKYVYLAVGAGAAAFLQMSCWMITGERQAARIRGLYLKTILRQDVGFFDNEINTGEIIGRMSGDTVLIQEAMGEKVGSFIQLIATFIGGFIIAFVKGWLLTLVMLLSIPLLVFSGAMMGIVISKLASRGQTAYSLASTVVEQTVGSIRTVVSFTGEKHSIANYNSSLIKAYKSGVHEGLASGFGIGAMRLIVMCSYGLAIWFGGKMIVEKGYTGGEVMNVVFAVLNGSLSLGQASPCMSAFAAGKAAAYKMFETINRKPEIDTYDTNGEQLQEIHGDIELRDVYFSYPARPDEQIFRGFSLSIPSGATAALVGGSGSGKSTVISLIERFYDPQAGEVLIDGINLKEFQLKWIRQKIGLVSQEPVLFTCSIKDNIAYGKDRATNEEIRAAVELANAAKFIDKLPQGLDTMVGEHGAQLSGGQKQRVAIARAILKDPRILLLDEATSALDAESERVVQEALDRIMISRTTVVVAHRLSTVRNADTIAVIHRGTIVEKGPHSELIKDSEGAYSRLIRLQEMSGVSEKTTVNDHNRPEISSVDSRRHASPRFSNLRSISWGSSGRGNSGRHSLSISFGVPTAVGVLEAAHAGSDIPDSKSSRVPPEVSLRRLAYLNKPEIPVLLLGTIAAAVNGVFLPFLGVLFACVTKTFFEPPHEVRKDSNFWALICIVLGLGSSIAHPLRQYLFAVAGCRLIKRVRSMCFEKVVYMEVSWFDDPEHSSGAIGARLSADAASLRGLVGDGLGLVVQNLATAVAGLVTAFMANWQLSLIVLVLLPLLGVNGYFQVKFMRGFSADAKKMYEEASQVANDAVGNIRTIASFCAEEKVIELYQKKCEGPMKKGIRQGLISGIGFGLSFFFMYSVHATSFYAGARLVSAGKTTFSDVFQVFFALTMATVGVSQSGSLAPDVSKAKSSAASIFAILDRKSKIDSSDESGTTIENVKGEIELRHVNFKYPTRPDVLIFQDLCLTIRHGKTVALVGESGSGKSTVISLLQRFYDPDSGHITLDGIEIQKLQLKWLRQQMGLVSQEPVLFNETIRANIAYGKEGDATEAEIIAAAELANAHKFISSLQQGYNTIVGERGVQLSGGQKQRVAIARAIMKAPKILLLDEATSALDAESERVVQDALDRVMVDRTAVVVAHRLSTIRSADLIAVVKNGVIAEKGKHETLINVKDGIYASLVAFHASASS</sequence>
<evidence type="ECO:0000256" key="19">
    <source>
        <dbReference type="SAM" id="Phobius"/>
    </source>
</evidence>
<dbReference type="InterPro" id="IPR012337">
    <property type="entry name" value="RNaseH-like_sf"/>
</dbReference>
<dbReference type="InterPro" id="IPR017871">
    <property type="entry name" value="ABC_transporter-like_CS"/>
</dbReference>
<dbReference type="GO" id="GO:0046983">
    <property type="term" value="F:protein dimerization activity"/>
    <property type="evidence" value="ECO:0007669"/>
    <property type="project" value="InterPro"/>
</dbReference>
<dbReference type="GO" id="GO:0005634">
    <property type="term" value="C:nucleus"/>
    <property type="evidence" value="ECO:0007669"/>
    <property type="project" value="UniProtKB-SubCell"/>
</dbReference>
<dbReference type="InterPro" id="IPR039421">
    <property type="entry name" value="Type_1_exporter"/>
</dbReference>
<evidence type="ECO:0000256" key="15">
    <source>
        <dbReference type="ARBA" id="ARBA00023180"/>
    </source>
</evidence>
<feature type="domain" description="ABC transporter" evidence="21">
    <location>
        <begin position="1925"/>
        <end position="2162"/>
    </location>
</feature>
<dbReference type="PROSITE" id="PS50808">
    <property type="entry name" value="ZF_BED"/>
    <property type="match status" value="2"/>
</dbReference>
<comment type="caution">
    <text evidence="23">The sequence shown here is derived from an EMBL/GenBank/DDBJ whole genome shotgun (WGS) entry which is preliminary data.</text>
</comment>
<dbReference type="GO" id="GO:0015421">
    <property type="term" value="F:ABC-type oligopeptide transporter activity"/>
    <property type="evidence" value="ECO:0007669"/>
    <property type="project" value="TreeGrafter"/>
</dbReference>
<evidence type="ECO:0000256" key="7">
    <source>
        <dbReference type="ARBA" id="ARBA00022737"/>
    </source>
</evidence>
<evidence type="ECO:0000256" key="18">
    <source>
        <dbReference type="SAM" id="MobiDB-lite"/>
    </source>
</evidence>
<gene>
    <name evidence="23" type="ORF">D8674_042136</name>
</gene>
<reference evidence="23 24" key="1">
    <citation type="submission" date="2019-09" db="EMBL/GenBank/DDBJ databases">
        <authorList>
            <person name="Ou C."/>
        </authorList>
    </citation>
    <scope>NUCLEOTIDE SEQUENCE [LARGE SCALE GENOMIC DNA]</scope>
    <source>
        <strain evidence="23">S2</strain>
        <tissue evidence="23">Leaf</tissue>
    </source>
</reference>
<dbReference type="GO" id="GO:0010328">
    <property type="term" value="F:auxin influx transmembrane transporter activity"/>
    <property type="evidence" value="ECO:0007669"/>
    <property type="project" value="UniProtKB-ARBA"/>
</dbReference>
<feature type="compositionally biased region" description="Acidic residues" evidence="18">
    <location>
        <begin position="875"/>
        <end position="884"/>
    </location>
</feature>
<feature type="transmembrane region" description="Helical" evidence="19">
    <location>
        <begin position="1747"/>
        <end position="1764"/>
    </location>
</feature>
<keyword evidence="5 19" id="KW-0812">Transmembrane</keyword>
<dbReference type="GO" id="GO:0010329">
    <property type="term" value="F:auxin efflux transmembrane transporter activity"/>
    <property type="evidence" value="ECO:0007669"/>
    <property type="project" value="UniProtKB-ARBA"/>
</dbReference>
<dbReference type="GO" id="GO:0016887">
    <property type="term" value="F:ATP hydrolysis activity"/>
    <property type="evidence" value="ECO:0007669"/>
    <property type="project" value="InterPro"/>
</dbReference>
<dbReference type="FunFam" id="1.20.1560.10:FF:000044">
    <property type="entry name" value="ABC transporter B family member 9"/>
    <property type="match status" value="1"/>
</dbReference>
<feature type="transmembrane region" description="Helical" evidence="19">
    <location>
        <begin position="1085"/>
        <end position="1106"/>
    </location>
</feature>
<dbReference type="Pfam" id="PF04937">
    <property type="entry name" value="DUF659"/>
    <property type="match status" value="1"/>
</dbReference>
<dbReference type="InterPro" id="IPR027417">
    <property type="entry name" value="P-loop_NTPase"/>
</dbReference>
<dbReference type="Pfam" id="PF02892">
    <property type="entry name" value="zf-BED"/>
    <property type="match status" value="2"/>
</dbReference>
<evidence type="ECO:0000259" key="22">
    <source>
        <dbReference type="PROSITE" id="PS50929"/>
    </source>
</evidence>
<feature type="transmembrane region" description="Helical" evidence="19">
    <location>
        <begin position="1600"/>
        <end position="1624"/>
    </location>
</feature>
<dbReference type="Pfam" id="PF00005">
    <property type="entry name" value="ABC_tran"/>
    <property type="match status" value="2"/>
</dbReference>
<evidence type="ECO:0000256" key="11">
    <source>
        <dbReference type="ARBA" id="ARBA00022840"/>
    </source>
</evidence>
<evidence type="ECO:0000256" key="16">
    <source>
        <dbReference type="ARBA" id="ARBA00023242"/>
    </source>
</evidence>
<keyword evidence="24" id="KW-1185">Reference proteome</keyword>
<name>A0A5N5I961_9ROSA</name>
<keyword evidence="12 19" id="KW-1133">Transmembrane helix</keyword>
<protein>
    <submittedName>
        <fullName evidence="23">ABC transporter B family member 11-like</fullName>
    </submittedName>
</protein>
<dbReference type="SUPFAM" id="SSF90123">
    <property type="entry name" value="ABC transporter transmembrane region"/>
    <property type="match status" value="2"/>
</dbReference>
<dbReference type="GO" id="GO:0003677">
    <property type="term" value="F:DNA binding"/>
    <property type="evidence" value="ECO:0007669"/>
    <property type="project" value="UniProtKB-KW"/>
</dbReference>
<keyword evidence="6" id="KW-0479">Metal-binding</keyword>
<dbReference type="InterPro" id="IPR036640">
    <property type="entry name" value="ABC1_TM_sf"/>
</dbReference>
<keyword evidence="15" id="KW-0325">Glycoprotein</keyword>
<keyword evidence="8" id="KW-0547">Nucleotide-binding</keyword>
<keyword evidence="7" id="KW-0677">Repeat</keyword>
<evidence type="ECO:0000256" key="2">
    <source>
        <dbReference type="ARBA" id="ARBA00004651"/>
    </source>
</evidence>
<dbReference type="Gene3D" id="3.40.50.300">
    <property type="entry name" value="P-loop containing nucleotide triphosphate hydrolases"/>
    <property type="match status" value="2"/>
</dbReference>
<evidence type="ECO:0000256" key="13">
    <source>
        <dbReference type="ARBA" id="ARBA00023125"/>
    </source>
</evidence>
<evidence type="ECO:0000259" key="21">
    <source>
        <dbReference type="PROSITE" id="PS50893"/>
    </source>
</evidence>
<dbReference type="GO" id="GO:0090374">
    <property type="term" value="P:oligopeptide export from mitochondrion"/>
    <property type="evidence" value="ECO:0007669"/>
    <property type="project" value="TreeGrafter"/>
</dbReference>
<dbReference type="PROSITE" id="PS00211">
    <property type="entry name" value="ABC_TRANSPORTER_1"/>
    <property type="match status" value="2"/>
</dbReference>
<evidence type="ECO:0000313" key="24">
    <source>
        <dbReference type="Proteomes" id="UP000327157"/>
    </source>
</evidence>
<dbReference type="PANTHER" id="PTHR43394:SF16">
    <property type="entry name" value="ABC TRANSPORTER B FAMILY MEMBER 4-LIKE ISOFORM X1"/>
    <property type="match status" value="1"/>
</dbReference>
<dbReference type="SUPFAM" id="SSF53098">
    <property type="entry name" value="Ribonuclease H-like"/>
    <property type="match status" value="1"/>
</dbReference>
<comment type="subcellular location">
    <subcellularLocation>
        <location evidence="2">Cell membrane</location>
        <topology evidence="2">Multi-pass membrane protein</topology>
    </subcellularLocation>
    <subcellularLocation>
        <location evidence="1">Nucleus</location>
    </subcellularLocation>
</comment>
<keyword evidence="14 19" id="KW-0472">Membrane</keyword>
<evidence type="ECO:0000256" key="6">
    <source>
        <dbReference type="ARBA" id="ARBA00022723"/>
    </source>
</evidence>
<feature type="region of interest" description="Disordered" evidence="18">
    <location>
        <begin position="194"/>
        <end position="221"/>
    </location>
</feature>
<evidence type="ECO:0000256" key="9">
    <source>
        <dbReference type="ARBA" id="ARBA00022771"/>
    </source>
</evidence>
<dbReference type="SUPFAM" id="SSF52540">
    <property type="entry name" value="P-loop containing nucleoside triphosphate hydrolases"/>
    <property type="match status" value="2"/>
</dbReference>
<organism evidence="23 24">
    <name type="scientific">Pyrus ussuriensis x Pyrus communis</name>
    <dbReference type="NCBI Taxonomy" id="2448454"/>
    <lineage>
        <taxon>Eukaryota</taxon>
        <taxon>Viridiplantae</taxon>
        <taxon>Streptophyta</taxon>
        <taxon>Embryophyta</taxon>
        <taxon>Tracheophyta</taxon>
        <taxon>Spermatophyta</taxon>
        <taxon>Magnoliopsida</taxon>
        <taxon>eudicotyledons</taxon>
        <taxon>Gunneridae</taxon>
        <taxon>Pentapetalae</taxon>
        <taxon>rosids</taxon>
        <taxon>fabids</taxon>
        <taxon>Rosales</taxon>
        <taxon>Rosaceae</taxon>
        <taxon>Amygdaloideae</taxon>
        <taxon>Maleae</taxon>
        <taxon>Pyrus</taxon>
    </lineage>
</organism>
<feature type="domain" description="BED-type" evidence="20">
    <location>
        <begin position="127"/>
        <end position="183"/>
    </location>
</feature>
<dbReference type="FunFam" id="1.20.1560.10:FF:000009">
    <property type="entry name" value="ABC transporter B family member 1"/>
    <property type="match status" value="1"/>
</dbReference>
<feature type="domain" description="BED-type" evidence="20">
    <location>
        <begin position="5"/>
        <end position="61"/>
    </location>
</feature>
<dbReference type="Gene3D" id="1.20.1560.10">
    <property type="entry name" value="ABC transporter type 1, transmembrane domain"/>
    <property type="match status" value="1"/>
</dbReference>
<feature type="domain" description="ABC transmembrane type-1" evidence="22">
    <location>
        <begin position="941"/>
        <end position="1227"/>
    </location>
</feature>
<evidence type="ECO:0000256" key="3">
    <source>
        <dbReference type="ARBA" id="ARBA00007577"/>
    </source>
</evidence>
<evidence type="ECO:0000259" key="20">
    <source>
        <dbReference type="PROSITE" id="PS50808"/>
    </source>
</evidence>
<dbReference type="OrthoDB" id="1712654at2759"/>
<dbReference type="GO" id="GO:0005886">
    <property type="term" value="C:plasma membrane"/>
    <property type="evidence" value="ECO:0007669"/>
    <property type="project" value="UniProtKB-SubCell"/>
</dbReference>
<dbReference type="PROSITE" id="PS50929">
    <property type="entry name" value="ABC_TM1F"/>
    <property type="match status" value="2"/>
</dbReference>
<evidence type="ECO:0000256" key="17">
    <source>
        <dbReference type="PROSITE-ProRule" id="PRU00027"/>
    </source>
</evidence>
<evidence type="ECO:0000256" key="10">
    <source>
        <dbReference type="ARBA" id="ARBA00022833"/>
    </source>
</evidence>
<dbReference type="Pfam" id="PF05699">
    <property type="entry name" value="Dimer_Tnp_hAT"/>
    <property type="match status" value="1"/>
</dbReference>
<feature type="domain" description="ABC transporter" evidence="21">
    <location>
        <begin position="1262"/>
        <end position="1498"/>
    </location>
</feature>
<evidence type="ECO:0000313" key="23">
    <source>
        <dbReference type="EMBL" id="KAB2634220.1"/>
    </source>
</evidence>
<dbReference type="PANTHER" id="PTHR43394">
    <property type="entry name" value="ATP-DEPENDENT PERMEASE MDL1, MITOCHONDRIAL"/>
    <property type="match status" value="1"/>
</dbReference>
<dbReference type="FunFam" id="3.40.50.300:FF:000066">
    <property type="entry name" value="ABC transporter B family member 1"/>
    <property type="match status" value="2"/>
</dbReference>
<keyword evidence="16" id="KW-0539">Nucleus</keyword>
<dbReference type="InterPro" id="IPR011527">
    <property type="entry name" value="ABC1_TM_dom"/>
</dbReference>
<dbReference type="FunFam" id="1.20.1560.10:FF:000025">
    <property type="entry name" value="ABC transporter B family member 9"/>
    <property type="match status" value="1"/>
</dbReference>
<evidence type="ECO:0000256" key="14">
    <source>
        <dbReference type="ARBA" id="ARBA00023136"/>
    </source>
</evidence>
<accession>A0A5N5I961</accession>
<comment type="similarity">
    <text evidence="3">Belongs to the ABC transporter superfamily. ABCB family. Multidrug resistance exporter (TC 3.A.1.201) subfamily.</text>
</comment>
<keyword evidence="4" id="KW-0813">Transport</keyword>
<feature type="transmembrane region" description="Helical" evidence="19">
    <location>
        <begin position="987"/>
        <end position="1007"/>
    </location>
</feature>
<keyword evidence="9 17" id="KW-0863">Zinc-finger</keyword>
<dbReference type="Proteomes" id="UP000327157">
    <property type="component" value="Unassembled WGS sequence"/>
</dbReference>
<dbReference type="CDD" id="cd03249">
    <property type="entry name" value="ABC_MTABC3_MDL1_MDL2"/>
    <property type="match status" value="2"/>
</dbReference>
<dbReference type="InterPro" id="IPR008906">
    <property type="entry name" value="HATC_C_dom"/>
</dbReference>